<evidence type="ECO:0000313" key="2">
    <source>
        <dbReference type="Proteomes" id="UP001164539"/>
    </source>
</evidence>
<protein>
    <submittedName>
        <fullName evidence="1">1-aminocyclopropane-1-carboxylate oxidase-like 1</fullName>
    </submittedName>
</protein>
<accession>A0ACC1YHZ8</accession>
<gene>
    <name evidence="1" type="ORF">OWV82_006111</name>
</gene>
<keyword evidence="2" id="KW-1185">Reference proteome</keyword>
<reference evidence="1 2" key="1">
    <citation type="journal article" date="2023" name="Science">
        <title>Complex scaffold remodeling in plant triterpene biosynthesis.</title>
        <authorList>
            <person name="De La Pena R."/>
            <person name="Hodgson H."/>
            <person name="Liu J.C."/>
            <person name="Stephenson M.J."/>
            <person name="Martin A.C."/>
            <person name="Owen C."/>
            <person name="Harkess A."/>
            <person name="Leebens-Mack J."/>
            <person name="Jimenez L.E."/>
            <person name="Osbourn A."/>
            <person name="Sattely E.S."/>
        </authorList>
    </citation>
    <scope>NUCLEOTIDE SEQUENCE [LARGE SCALE GENOMIC DNA]</scope>
    <source>
        <strain evidence="2">cv. JPN11</strain>
        <tissue evidence="1">Leaf</tissue>
    </source>
</reference>
<organism evidence="1 2">
    <name type="scientific">Melia azedarach</name>
    <name type="common">Chinaberry tree</name>
    <dbReference type="NCBI Taxonomy" id="155640"/>
    <lineage>
        <taxon>Eukaryota</taxon>
        <taxon>Viridiplantae</taxon>
        <taxon>Streptophyta</taxon>
        <taxon>Embryophyta</taxon>
        <taxon>Tracheophyta</taxon>
        <taxon>Spermatophyta</taxon>
        <taxon>Magnoliopsida</taxon>
        <taxon>eudicotyledons</taxon>
        <taxon>Gunneridae</taxon>
        <taxon>Pentapetalae</taxon>
        <taxon>rosids</taxon>
        <taxon>malvids</taxon>
        <taxon>Sapindales</taxon>
        <taxon>Meliaceae</taxon>
        <taxon>Melia</taxon>
    </lineage>
</organism>
<sequence length="366" mass="41943">MKNEMVLQTETESDSDRRSEFKAFDDTKAGVKGLVDPGVAKVARIFKCEQSILHQKSSENNSQLTIPTVNLQNIHKDPTKRTEIINKARIAGEKCFFFFQLVNHRPVSVLDEIKDAIRRFHDHDTEVKKEFYMRDFTGNVFYNSNFDLYQAPPAGWRDTFGCFLSPHPPSPEELPDIYRDAVLEYKEHRVLGHYYPACPEPKLTMGTSHHTDGSFITILLQDQMGGLQIFHDNRWIVVLPIDGALVINIGDLLQLISNDKFVRVSHIVLVKHTDPRVSVGCFFRPQVAEGSISRVYEPIKELLSDENPPIYRQAHVKDYIEFTSPKGLMGTLLSWISNCQLHHLHFVAWLTIDISSPFLRQRHSGS</sequence>
<dbReference type="EMBL" id="CM051396">
    <property type="protein sequence ID" value="KAJ4722648.1"/>
    <property type="molecule type" value="Genomic_DNA"/>
</dbReference>
<name>A0ACC1YHZ8_MELAZ</name>
<evidence type="ECO:0000313" key="1">
    <source>
        <dbReference type="EMBL" id="KAJ4722648.1"/>
    </source>
</evidence>
<dbReference type="Proteomes" id="UP001164539">
    <property type="component" value="Chromosome 3"/>
</dbReference>
<comment type="caution">
    <text evidence="1">The sequence shown here is derived from an EMBL/GenBank/DDBJ whole genome shotgun (WGS) entry which is preliminary data.</text>
</comment>
<proteinExistence type="predicted"/>